<dbReference type="EMBL" id="BRYB01003124">
    <property type="protein sequence ID" value="GMI30876.1"/>
    <property type="molecule type" value="Genomic_DNA"/>
</dbReference>
<accession>A0ABQ6MQG6</accession>
<comment type="caution">
    <text evidence="1">The sequence shown here is derived from an EMBL/GenBank/DDBJ whole genome shotgun (WGS) entry which is preliminary data.</text>
</comment>
<dbReference type="Proteomes" id="UP001165060">
    <property type="component" value="Unassembled WGS sequence"/>
</dbReference>
<proteinExistence type="predicted"/>
<name>A0ABQ6MQG6_9STRA</name>
<evidence type="ECO:0000313" key="2">
    <source>
        <dbReference type="Proteomes" id="UP001165060"/>
    </source>
</evidence>
<gene>
    <name evidence="1" type="ORF">TeGR_g2930</name>
</gene>
<reference evidence="1 2" key="1">
    <citation type="journal article" date="2023" name="Commun. Biol.">
        <title>Genome analysis of Parmales, the sister group of diatoms, reveals the evolutionary specialization of diatoms from phago-mixotrophs to photoautotrophs.</title>
        <authorList>
            <person name="Ban H."/>
            <person name="Sato S."/>
            <person name="Yoshikawa S."/>
            <person name="Yamada K."/>
            <person name="Nakamura Y."/>
            <person name="Ichinomiya M."/>
            <person name="Sato N."/>
            <person name="Blanc-Mathieu R."/>
            <person name="Endo H."/>
            <person name="Kuwata A."/>
            <person name="Ogata H."/>
        </authorList>
    </citation>
    <scope>NUCLEOTIDE SEQUENCE [LARGE SCALE GENOMIC DNA]</scope>
</reference>
<evidence type="ECO:0008006" key="3">
    <source>
        <dbReference type="Google" id="ProtNLM"/>
    </source>
</evidence>
<evidence type="ECO:0000313" key="1">
    <source>
        <dbReference type="EMBL" id="GMI30876.1"/>
    </source>
</evidence>
<organism evidence="1 2">
    <name type="scientific">Tetraparma gracilis</name>
    <dbReference type="NCBI Taxonomy" id="2962635"/>
    <lineage>
        <taxon>Eukaryota</taxon>
        <taxon>Sar</taxon>
        <taxon>Stramenopiles</taxon>
        <taxon>Ochrophyta</taxon>
        <taxon>Bolidophyceae</taxon>
        <taxon>Parmales</taxon>
        <taxon>Triparmaceae</taxon>
        <taxon>Tetraparma</taxon>
    </lineage>
</organism>
<protein>
    <recommendedName>
        <fullName evidence="3">PNPLA domain-containing protein</fullName>
    </recommendedName>
</protein>
<sequence>MPSYGLALSGGGLTGVIGGLCSANSVLTMFPSLATPDLAVSTVSGGSIGFGIYANANEKLNYYDLDFTMPYTSAASDSKGSAEIWFGNVVNYLNWIPGTRRLSGSSPSPSPSSSSSSSVSDIQAGFWTNAIDLCFWEGYSVHDYDITGGSASGPSWHANFALIDKDVCPIKRDGDGNMKKAETGLVYASMDMQASELTTSTGAPLSIEHKTPLDVMSYSSSFWTASILESSTEYFFLKSTVPTGTLDSDTTVYLNDGGLVDTTGIVTLLQKKVPRILAFYNNNEPLSTLNSTFADLFGVEVSTDTMNSLEGASLAQVFNESLFDGVIGNLTDGSVLRARLDNVQVQANSYLGVESYELEELIIFSNEYSDDFVNAFEDADIAKNLDANFPNSFPVSLPVLDTNVLCMFEDFKVGKYKEELAALFEQ</sequence>
<keyword evidence="2" id="KW-1185">Reference proteome</keyword>